<dbReference type="Pfam" id="PF07021">
    <property type="entry name" value="MetW"/>
    <property type="match status" value="1"/>
</dbReference>
<dbReference type="AlphaFoldDB" id="X0TS76"/>
<sequence length="71" mass="8424">MTRMLPFEWHNTPNIHLLAIKDFKRFCLVSGIDILSEVCLVNSRRVYGRRHRLFPNLMAEEGIFVIAPRKR</sequence>
<protein>
    <submittedName>
        <fullName evidence="1">Uncharacterized protein</fullName>
    </submittedName>
</protein>
<accession>X0TS76</accession>
<comment type="caution">
    <text evidence="1">The sequence shown here is derived from an EMBL/GenBank/DDBJ whole genome shotgun (WGS) entry which is preliminary data.</text>
</comment>
<evidence type="ECO:0000313" key="1">
    <source>
        <dbReference type="EMBL" id="GAF78970.1"/>
    </source>
</evidence>
<name>X0TS76_9ZZZZ</name>
<proteinExistence type="predicted"/>
<organism evidence="1">
    <name type="scientific">marine sediment metagenome</name>
    <dbReference type="NCBI Taxonomy" id="412755"/>
    <lineage>
        <taxon>unclassified sequences</taxon>
        <taxon>metagenomes</taxon>
        <taxon>ecological metagenomes</taxon>
    </lineage>
</organism>
<gene>
    <name evidence="1" type="ORF">S01H1_18253</name>
</gene>
<dbReference type="EMBL" id="BARS01009744">
    <property type="protein sequence ID" value="GAF78970.1"/>
    <property type="molecule type" value="Genomic_DNA"/>
</dbReference>
<dbReference type="InterPro" id="IPR010743">
    <property type="entry name" value="Methionine_synth_MetW"/>
</dbReference>
<reference evidence="1" key="1">
    <citation type="journal article" date="2014" name="Front. Microbiol.">
        <title>High frequency of phylogenetically diverse reductive dehalogenase-homologous genes in deep subseafloor sedimentary metagenomes.</title>
        <authorList>
            <person name="Kawai M."/>
            <person name="Futagami T."/>
            <person name="Toyoda A."/>
            <person name="Takaki Y."/>
            <person name="Nishi S."/>
            <person name="Hori S."/>
            <person name="Arai W."/>
            <person name="Tsubouchi T."/>
            <person name="Morono Y."/>
            <person name="Uchiyama I."/>
            <person name="Ito T."/>
            <person name="Fujiyama A."/>
            <person name="Inagaki F."/>
            <person name="Takami H."/>
        </authorList>
    </citation>
    <scope>NUCLEOTIDE SEQUENCE</scope>
    <source>
        <strain evidence="1">Expedition CK06-06</strain>
    </source>
</reference>